<evidence type="ECO:0000256" key="1">
    <source>
        <dbReference type="ARBA" id="ARBA00010830"/>
    </source>
</evidence>
<dbReference type="GO" id="GO:0016787">
    <property type="term" value="F:hydrolase activity"/>
    <property type="evidence" value="ECO:0007669"/>
    <property type="project" value="UniProtKB-KW"/>
</dbReference>
<dbReference type="EMBL" id="FNWJ01000002">
    <property type="protein sequence ID" value="SEH15389.1"/>
    <property type="molecule type" value="Genomic_DNA"/>
</dbReference>
<dbReference type="Gene3D" id="1.10.530.10">
    <property type="match status" value="1"/>
</dbReference>
<comment type="similarity">
    <text evidence="1">Belongs to the transglycosylase family. Rpf subfamily.</text>
</comment>
<accession>A0A1H6FX55</accession>
<dbReference type="InterPro" id="IPR010618">
    <property type="entry name" value="RPF"/>
</dbReference>
<feature type="domain" description="Resuscitation-promoting factor core lysozyme-like" evidence="4">
    <location>
        <begin position="136"/>
        <end position="205"/>
    </location>
</feature>
<dbReference type="InterPro" id="IPR023346">
    <property type="entry name" value="Lysozyme-like_dom_sf"/>
</dbReference>
<keyword evidence="2" id="KW-0378">Hydrolase</keyword>
<feature type="domain" description="Peptidoglycan binding-like" evidence="3">
    <location>
        <begin position="65"/>
        <end position="115"/>
    </location>
</feature>
<dbReference type="SUPFAM" id="SSF47090">
    <property type="entry name" value="PGBD-like"/>
    <property type="match status" value="1"/>
</dbReference>
<evidence type="ECO:0000313" key="5">
    <source>
        <dbReference type="EMBL" id="SEH15389.1"/>
    </source>
</evidence>
<dbReference type="Gene3D" id="1.10.101.10">
    <property type="entry name" value="PGBD-like superfamily/PGBD"/>
    <property type="match status" value="1"/>
</dbReference>
<evidence type="ECO:0000256" key="2">
    <source>
        <dbReference type="ARBA" id="ARBA00022801"/>
    </source>
</evidence>
<dbReference type="InterPro" id="IPR036365">
    <property type="entry name" value="PGBD-like_sf"/>
</dbReference>
<dbReference type="CDD" id="cd13925">
    <property type="entry name" value="RPF"/>
    <property type="match status" value="1"/>
</dbReference>
<dbReference type="InterPro" id="IPR002477">
    <property type="entry name" value="Peptidoglycan-bd-like"/>
</dbReference>
<evidence type="ECO:0000259" key="4">
    <source>
        <dbReference type="Pfam" id="PF06737"/>
    </source>
</evidence>
<name>A0A1H6FX55_THEAL</name>
<dbReference type="OrthoDB" id="1404170at2"/>
<organism evidence="5 6">
    <name type="scientific">Thermoleophilum album</name>
    <dbReference type="NCBI Taxonomy" id="29539"/>
    <lineage>
        <taxon>Bacteria</taxon>
        <taxon>Bacillati</taxon>
        <taxon>Actinomycetota</taxon>
        <taxon>Thermoleophilia</taxon>
        <taxon>Thermoleophilales</taxon>
        <taxon>Thermoleophilaceae</taxon>
        <taxon>Thermoleophilum</taxon>
    </lineage>
</organism>
<dbReference type="RefSeq" id="WP_093118528.1">
    <property type="nucleotide sequence ID" value="NZ_FNWJ01000002.1"/>
</dbReference>
<evidence type="ECO:0000313" key="6">
    <source>
        <dbReference type="Proteomes" id="UP000222056"/>
    </source>
</evidence>
<dbReference type="STRING" id="29539.SAMN02745716_1934"/>
<dbReference type="AlphaFoldDB" id="A0A1H6FX55"/>
<proteinExistence type="inferred from homology"/>
<reference evidence="6" key="1">
    <citation type="submission" date="2016-10" db="EMBL/GenBank/DDBJ databases">
        <authorList>
            <person name="Varghese N."/>
            <person name="Submissions S."/>
        </authorList>
    </citation>
    <scope>NUCLEOTIDE SEQUENCE [LARGE SCALE GENOMIC DNA]</scope>
    <source>
        <strain evidence="6">ATCC 35263</strain>
    </source>
</reference>
<dbReference type="Proteomes" id="UP000222056">
    <property type="component" value="Unassembled WGS sequence"/>
</dbReference>
<sequence>MEQRSRHTCALASRRRIRRRLLAVLVVAFQAVAVGLAAEPVAAGAGGGAGAPPVGAPLLSLGSYGDAVRALQVRLRTPFRDGLYDTATRAAVRRFQRRAGLPATGLVDYLTARKLRVDMPARAASVRRPVPRIPPELERIADCESGGNPAAIGGGGAYRGKYQFTLETWRRLGGWGDPARAAEWIQDLIALRLWRLEGGRPWPTCSSVSDQQTPA</sequence>
<protein>
    <submittedName>
        <fullName evidence="5">Putative peptidoglycan binding domain-containing protein</fullName>
    </submittedName>
</protein>
<evidence type="ECO:0000259" key="3">
    <source>
        <dbReference type="Pfam" id="PF01471"/>
    </source>
</evidence>
<keyword evidence="6" id="KW-1185">Reference proteome</keyword>
<dbReference type="Pfam" id="PF06737">
    <property type="entry name" value="Transglycosylas"/>
    <property type="match status" value="1"/>
</dbReference>
<dbReference type="SUPFAM" id="SSF53955">
    <property type="entry name" value="Lysozyme-like"/>
    <property type="match status" value="1"/>
</dbReference>
<dbReference type="InterPro" id="IPR036366">
    <property type="entry name" value="PGBDSf"/>
</dbReference>
<gene>
    <name evidence="5" type="ORF">SAMN02745716_1934</name>
</gene>
<dbReference type="Pfam" id="PF01471">
    <property type="entry name" value="PG_binding_1"/>
    <property type="match status" value="1"/>
</dbReference>